<dbReference type="GO" id="GO:0016491">
    <property type="term" value="F:oxidoreductase activity"/>
    <property type="evidence" value="ECO:0007669"/>
    <property type="project" value="UniProtKB-KW"/>
</dbReference>
<sequence length="255" mass="26733">MPDKSFDGKVVLVTGGGTGIGRSIALAFARRGADVVVSGRRTEELKATVAEIEEAGGSADACPADVTRDEQVAALVDTVLGKYGALHVACNNAGVPGSGRKLHEFATDDWRRIVDTNLQGVWLSMRHQVPAMLRQGSGSIVNVSSIAGLVGYLDAAPYTAAKHGVVGLTRNAAIDYGPKGIRVNAVCPGPVLTPMLEEARRNRGPSADEFYLRNIPLGRLARPEEVASAVLWLASDEASYVTGQALAVDGGWTAQ</sequence>
<dbReference type="RefSeq" id="WP_381344006.1">
    <property type="nucleotide sequence ID" value="NZ_JBHMCY010000011.1"/>
</dbReference>
<evidence type="ECO:0000313" key="2">
    <source>
        <dbReference type="EMBL" id="MFB9462720.1"/>
    </source>
</evidence>
<dbReference type="PRINTS" id="PR00081">
    <property type="entry name" value="GDHRDH"/>
</dbReference>
<dbReference type="PANTHER" id="PTHR42760">
    <property type="entry name" value="SHORT-CHAIN DEHYDROGENASES/REDUCTASES FAMILY MEMBER"/>
    <property type="match status" value="1"/>
</dbReference>
<keyword evidence="2" id="KW-0560">Oxidoreductase</keyword>
<keyword evidence="3" id="KW-1185">Reference proteome</keyword>
<protein>
    <submittedName>
        <fullName evidence="2">SDR family NAD(P)-dependent oxidoreductase</fullName>
        <ecNumber evidence="2">1.1.1.-</ecNumber>
    </submittedName>
</protein>
<comment type="similarity">
    <text evidence="1">Belongs to the short-chain dehydrogenases/reductases (SDR) family.</text>
</comment>
<dbReference type="InterPro" id="IPR020904">
    <property type="entry name" value="Sc_DH/Rdtase_CS"/>
</dbReference>
<dbReference type="Pfam" id="PF13561">
    <property type="entry name" value="adh_short_C2"/>
    <property type="match status" value="1"/>
</dbReference>
<dbReference type="CDD" id="cd05233">
    <property type="entry name" value="SDR_c"/>
    <property type="match status" value="1"/>
</dbReference>
<name>A0ABV5MXG0_9ACTN</name>
<dbReference type="NCBIfam" id="NF005559">
    <property type="entry name" value="PRK07231.1"/>
    <property type="match status" value="1"/>
</dbReference>
<proteinExistence type="inferred from homology"/>
<dbReference type="SUPFAM" id="SSF51735">
    <property type="entry name" value="NAD(P)-binding Rossmann-fold domains"/>
    <property type="match status" value="1"/>
</dbReference>
<reference evidence="2 3" key="1">
    <citation type="submission" date="2024-09" db="EMBL/GenBank/DDBJ databases">
        <authorList>
            <person name="Sun Q."/>
            <person name="Mori K."/>
        </authorList>
    </citation>
    <scope>NUCLEOTIDE SEQUENCE [LARGE SCALE GENOMIC DNA]</scope>
    <source>
        <strain evidence="2 3">JCM 6917</strain>
    </source>
</reference>
<dbReference type="PRINTS" id="PR00080">
    <property type="entry name" value="SDRFAMILY"/>
</dbReference>
<evidence type="ECO:0000256" key="1">
    <source>
        <dbReference type="ARBA" id="ARBA00006484"/>
    </source>
</evidence>
<organism evidence="2 3">
    <name type="scientific">Streptomyces cinereospinus</name>
    <dbReference type="NCBI Taxonomy" id="285561"/>
    <lineage>
        <taxon>Bacteria</taxon>
        <taxon>Bacillati</taxon>
        <taxon>Actinomycetota</taxon>
        <taxon>Actinomycetes</taxon>
        <taxon>Kitasatosporales</taxon>
        <taxon>Streptomycetaceae</taxon>
        <taxon>Streptomyces</taxon>
    </lineage>
</organism>
<accession>A0ABV5MXG0</accession>
<dbReference type="InterPro" id="IPR002347">
    <property type="entry name" value="SDR_fam"/>
</dbReference>
<dbReference type="EMBL" id="JBHMCY010000011">
    <property type="protein sequence ID" value="MFB9462720.1"/>
    <property type="molecule type" value="Genomic_DNA"/>
</dbReference>
<dbReference type="InterPro" id="IPR036291">
    <property type="entry name" value="NAD(P)-bd_dom_sf"/>
</dbReference>
<gene>
    <name evidence="2" type="ORF">ACFF45_08335</name>
</gene>
<comment type="caution">
    <text evidence="2">The sequence shown here is derived from an EMBL/GenBank/DDBJ whole genome shotgun (WGS) entry which is preliminary data.</text>
</comment>
<dbReference type="Gene3D" id="3.40.50.720">
    <property type="entry name" value="NAD(P)-binding Rossmann-like Domain"/>
    <property type="match status" value="1"/>
</dbReference>
<dbReference type="PROSITE" id="PS00061">
    <property type="entry name" value="ADH_SHORT"/>
    <property type="match status" value="1"/>
</dbReference>
<dbReference type="EC" id="1.1.1.-" evidence="2"/>
<dbReference type="Proteomes" id="UP001589709">
    <property type="component" value="Unassembled WGS sequence"/>
</dbReference>
<evidence type="ECO:0000313" key="3">
    <source>
        <dbReference type="Proteomes" id="UP001589709"/>
    </source>
</evidence>
<dbReference type="NCBIfam" id="NF009466">
    <property type="entry name" value="PRK12826.1-2"/>
    <property type="match status" value="1"/>
</dbReference>